<proteinExistence type="predicted"/>
<protein>
    <submittedName>
        <fullName evidence="2">Uncharacterized protein</fullName>
    </submittedName>
</protein>
<reference evidence="2 3" key="1">
    <citation type="submission" date="2019-10" db="EMBL/GenBank/DDBJ databases">
        <authorList>
            <person name="Palmer J.M."/>
        </authorList>
    </citation>
    <scope>NUCLEOTIDE SEQUENCE [LARGE SCALE GENOMIC DNA]</scope>
    <source>
        <strain evidence="2 3">TWF506</strain>
    </source>
</reference>
<sequence>MRSLIPTLTGVGFLGIWLGSLVLTSPALGAAAVGHQPVIRDRISSYNVSFDTEEFDTLGDLDWRPLDEPYEGLLWKNFRVGANKHFVQYSAGKDAFALISLDRGNKVKHDNDPFLSCLYKDSDISSFSIDSLMFGCALRSGVPVQCDVDFKGIDGSGNQVGLQSAQFTPPYARMNDAGRLEAGKAYLQRIRFQPGFGKIKDLRFSISNYSVLYSAGSAAVQTQVPLDVSYSGSLMLVINGLEYTTNATAATESLPSASPSAPVLEKRKKHVTDCFDMNGDTTYNSISVPWKDLQYDGFYNVKHLLGNFEEKCDAKNMNASTGHLFAPDLVPYTDKSASIFPSIGIDYFGSKRKDMSIKSFYLGCEQFLDPTSVIDTTAPCTIGLVGVVRQKKGDKPQDVIFQQISISKPAGAAPEDVGFAFVDLIDGDHLTKLYFVLISADPQATSVAIIVDNLTYFTRKGKGPQTGNKAVAASPDPKINEIVQAISNGHGREMLGLPRDTLRGKQADFKLFPQQQRPDGGRNPSISDPHWIARDNIRIKTESSASISELPTLTEALYPGRSGKVWPRGNSTFTFEAGTNVDPKTGFFEITEELTAPFRFGPEWKGRHQDAEGNPKDNVIFNNNTWPFGPVNATRQNFAFSQVAWANRGTPEWNNTKPQIRIPSGPGHPIYQIREFMTACYPAIISVEDKARLNMLGGGFECHFTVFGYKDGSKEDPAEHSVDFPMGSWENWRWDTFPKNFKGVNTLEFHATYASTRNVRIFVDDIKFESF</sequence>
<gene>
    <name evidence="2" type="ORF">TWF506_004425</name>
</gene>
<evidence type="ECO:0000313" key="2">
    <source>
        <dbReference type="EMBL" id="KAK6498186.1"/>
    </source>
</evidence>
<feature type="signal peptide" evidence="1">
    <location>
        <begin position="1"/>
        <end position="29"/>
    </location>
</feature>
<feature type="chain" id="PRO_5043049432" evidence="1">
    <location>
        <begin position="30"/>
        <end position="771"/>
    </location>
</feature>
<evidence type="ECO:0000256" key="1">
    <source>
        <dbReference type="SAM" id="SignalP"/>
    </source>
</evidence>
<dbReference type="Proteomes" id="UP001307849">
    <property type="component" value="Unassembled WGS sequence"/>
</dbReference>
<comment type="caution">
    <text evidence="2">The sequence shown here is derived from an EMBL/GenBank/DDBJ whole genome shotgun (WGS) entry which is preliminary data.</text>
</comment>
<keyword evidence="1" id="KW-0732">Signal</keyword>
<keyword evidence="3" id="KW-1185">Reference proteome</keyword>
<organism evidence="2 3">
    <name type="scientific">Arthrobotrys conoides</name>
    <dbReference type="NCBI Taxonomy" id="74498"/>
    <lineage>
        <taxon>Eukaryota</taxon>
        <taxon>Fungi</taxon>
        <taxon>Dikarya</taxon>
        <taxon>Ascomycota</taxon>
        <taxon>Pezizomycotina</taxon>
        <taxon>Orbiliomycetes</taxon>
        <taxon>Orbiliales</taxon>
        <taxon>Orbiliaceae</taxon>
        <taxon>Arthrobotrys</taxon>
    </lineage>
</organism>
<name>A0AAN8N6N7_9PEZI</name>
<dbReference type="AlphaFoldDB" id="A0AAN8N6N7"/>
<dbReference type="EMBL" id="JAVHJM010000014">
    <property type="protein sequence ID" value="KAK6498186.1"/>
    <property type="molecule type" value="Genomic_DNA"/>
</dbReference>
<accession>A0AAN8N6N7</accession>
<evidence type="ECO:0000313" key="3">
    <source>
        <dbReference type="Proteomes" id="UP001307849"/>
    </source>
</evidence>